<dbReference type="Proteomes" id="UP000559256">
    <property type="component" value="Unassembled WGS sequence"/>
</dbReference>
<proteinExistence type="predicted"/>
<accession>A0A8H5LV89</accession>
<protein>
    <submittedName>
        <fullName evidence="2">Uncharacterized protein</fullName>
    </submittedName>
</protein>
<dbReference type="EMBL" id="JAACJM010000010">
    <property type="protein sequence ID" value="KAF5370566.1"/>
    <property type="molecule type" value="Genomic_DNA"/>
</dbReference>
<name>A0A8H5LV89_9AGAR</name>
<organism evidence="2 3">
    <name type="scientific">Tetrapyrgos nigripes</name>
    <dbReference type="NCBI Taxonomy" id="182062"/>
    <lineage>
        <taxon>Eukaryota</taxon>
        <taxon>Fungi</taxon>
        <taxon>Dikarya</taxon>
        <taxon>Basidiomycota</taxon>
        <taxon>Agaricomycotina</taxon>
        <taxon>Agaricomycetes</taxon>
        <taxon>Agaricomycetidae</taxon>
        <taxon>Agaricales</taxon>
        <taxon>Marasmiineae</taxon>
        <taxon>Marasmiaceae</taxon>
        <taxon>Tetrapyrgos</taxon>
    </lineage>
</organism>
<dbReference type="AlphaFoldDB" id="A0A8H5LV89"/>
<sequence>MAYSYYAQRPAWGTNQFQFEAPPAPAFQPQPSWRGLDYYRAHAISPDPSLYNNAWSAVRHPGDYPGIGMHENRNVGMHESRYWHNRVYSGYSDINSMLPEEIGHAAAYEAHRHFLHFSGTLYGPLGGDLEAQREAFVGWTIGEVSRLYEYSSRRPDGYTLRRATEAAAATASRIFYESRNGYDDDYDRGRSTCRRSAYGDAYNIDSAYYPRPRSHSRRRSSSAYRHPLLQDSYHTDYPPTSSMPIPTMGSSVIRSGYPDSYGSYGSYASSVSSAYSGGGSVMMPGTSPSYNPGDAASYSNALVPMRSRHTSISYPYAPTQPQTQYVHSAMPAPPHEIVIYKPKSHRRRHHKHRSRARSVSPNRYVVRI</sequence>
<feature type="compositionally biased region" description="Basic residues" evidence="1">
    <location>
        <begin position="343"/>
        <end position="356"/>
    </location>
</feature>
<evidence type="ECO:0000256" key="1">
    <source>
        <dbReference type="SAM" id="MobiDB-lite"/>
    </source>
</evidence>
<reference evidence="2 3" key="1">
    <citation type="journal article" date="2020" name="ISME J.">
        <title>Uncovering the hidden diversity of litter-decomposition mechanisms in mushroom-forming fungi.</title>
        <authorList>
            <person name="Floudas D."/>
            <person name="Bentzer J."/>
            <person name="Ahren D."/>
            <person name="Johansson T."/>
            <person name="Persson P."/>
            <person name="Tunlid A."/>
        </authorList>
    </citation>
    <scope>NUCLEOTIDE SEQUENCE [LARGE SCALE GENOMIC DNA]</scope>
    <source>
        <strain evidence="2 3">CBS 291.85</strain>
    </source>
</reference>
<evidence type="ECO:0000313" key="3">
    <source>
        <dbReference type="Proteomes" id="UP000559256"/>
    </source>
</evidence>
<keyword evidence="3" id="KW-1185">Reference proteome</keyword>
<comment type="caution">
    <text evidence="2">The sequence shown here is derived from an EMBL/GenBank/DDBJ whole genome shotgun (WGS) entry which is preliminary data.</text>
</comment>
<feature type="region of interest" description="Disordered" evidence="1">
    <location>
        <begin position="209"/>
        <end position="246"/>
    </location>
</feature>
<feature type="region of interest" description="Disordered" evidence="1">
    <location>
        <begin position="343"/>
        <end position="362"/>
    </location>
</feature>
<dbReference type="OrthoDB" id="2802356at2759"/>
<gene>
    <name evidence="2" type="ORF">D9758_002083</name>
</gene>
<evidence type="ECO:0000313" key="2">
    <source>
        <dbReference type="EMBL" id="KAF5370566.1"/>
    </source>
</evidence>